<dbReference type="CDD" id="cd06170">
    <property type="entry name" value="LuxR_C_like"/>
    <property type="match status" value="1"/>
</dbReference>
<sequence>MTSTSTSTPRTTDTPIRVLLVDDHDLVRAGLRGVFDREDDLAVVGVACNVEGAMAAYAELRPDVVVTDLQLPDGTGIDIVRAVRRGNDRAGLVVLTMHTGDRPLLAAMDAGASALVGKDAPSSDVVNAARRSVVSPRSFAAAGLLQALGRRAARESGRLSDRETEILRLLADGQGIGEIAAELYISRSTAKTHVARIYQKLGAANRAQAIVIAMRTGLLSSVDTLRV</sequence>
<dbReference type="PROSITE" id="PS50110">
    <property type="entry name" value="RESPONSE_REGULATORY"/>
    <property type="match status" value="1"/>
</dbReference>
<keyword evidence="7" id="KW-1185">Reference proteome</keyword>
<dbReference type="EMBL" id="BAABKN010000036">
    <property type="protein sequence ID" value="GAA4758220.1"/>
    <property type="molecule type" value="Genomic_DNA"/>
</dbReference>
<dbReference type="Pfam" id="PF00196">
    <property type="entry name" value="GerE"/>
    <property type="match status" value="1"/>
</dbReference>
<dbReference type="InterPro" id="IPR058245">
    <property type="entry name" value="NreC/VraR/RcsB-like_REC"/>
</dbReference>
<dbReference type="Proteomes" id="UP001499882">
    <property type="component" value="Unassembled WGS sequence"/>
</dbReference>
<dbReference type="InterPro" id="IPR016032">
    <property type="entry name" value="Sig_transdc_resp-reg_C-effctor"/>
</dbReference>
<organism evidence="6 7">
    <name type="scientific">Nocardioides endophyticus</name>
    <dbReference type="NCBI Taxonomy" id="1353775"/>
    <lineage>
        <taxon>Bacteria</taxon>
        <taxon>Bacillati</taxon>
        <taxon>Actinomycetota</taxon>
        <taxon>Actinomycetes</taxon>
        <taxon>Propionibacteriales</taxon>
        <taxon>Nocardioidaceae</taxon>
        <taxon>Nocardioides</taxon>
    </lineage>
</organism>
<evidence type="ECO:0000313" key="7">
    <source>
        <dbReference type="Proteomes" id="UP001499882"/>
    </source>
</evidence>
<evidence type="ECO:0000256" key="1">
    <source>
        <dbReference type="ARBA" id="ARBA00022553"/>
    </source>
</evidence>
<dbReference type="InterPro" id="IPR011006">
    <property type="entry name" value="CheY-like_superfamily"/>
</dbReference>
<evidence type="ECO:0000313" key="6">
    <source>
        <dbReference type="EMBL" id="GAA4758220.1"/>
    </source>
</evidence>
<dbReference type="SMART" id="SM00448">
    <property type="entry name" value="REC"/>
    <property type="match status" value="1"/>
</dbReference>
<evidence type="ECO:0000256" key="2">
    <source>
        <dbReference type="ARBA" id="ARBA00023125"/>
    </source>
</evidence>
<feature type="domain" description="HTH luxR-type" evidence="4">
    <location>
        <begin position="152"/>
        <end position="217"/>
    </location>
</feature>
<evidence type="ECO:0000259" key="4">
    <source>
        <dbReference type="PROSITE" id="PS50043"/>
    </source>
</evidence>
<feature type="domain" description="Response regulatory" evidence="5">
    <location>
        <begin position="17"/>
        <end position="133"/>
    </location>
</feature>
<dbReference type="SUPFAM" id="SSF46894">
    <property type="entry name" value="C-terminal effector domain of the bipartite response regulators"/>
    <property type="match status" value="1"/>
</dbReference>
<dbReference type="InterPro" id="IPR001789">
    <property type="entry name" value="Sig_transdc_resp-reg_receiver"/>
</dbReference>
<dbReference type="RefSeq" id="WP_345529829.1">
    <property type="nucleotide sequence ID" value="NZ_BAABKN010000036.1"/>
</dbReference>
<protein>
    <submittedName>
        <fullName evidence="6">Response regulator transcription factor</fullName>
    </submittedName>
</protein>
<proteinExistence type="predicted"/>
<dbReference type="PROSITE" id="PS50043">
    <property type="entry name" value="HTH_LUXR_2"/>
    <property type="match status" value="1"/>
</dbReference>
<dbReference type="SUPFAM" id="SSF52172">
    <property type="entry name" value="CheY-like"/>
    <property type="match status" value="1"/>
</dbReference>
<evidence type="ECO:0000256" key="3">
    <source>
        <dbReference type="PROSITE-ProRule" id="PRU00169"/>
    </source>
</evidence>
<dbReference type="SMART" id="SM00421">
    <property type="entry name" value="HTH_LUXR"/>
    <property type="match status" value="1"/>
</dbReference>
<dbReference type="PRINTS" id="PR00038">
    <property type="entry name" value="HTHLUXR"/>
</dbReference>
<evidence type="ECO:0000259" key="5">
    <source>
        <dbReference type="PROSITE" id="PS50110"/>
    </source>
</evidence>
<dbReference type="CDD" id="cd17535">
    <property type="entry name" value="REC_NarL-like"/>
    <property type="match status" value="1"/>
</dbReference>
<gene>
    <name evidence="6" type="ORF">GCM10023350_49930</name>
</gene>
<dbReference type="InterPro" id="IPR000792">
    <property type="entry name" value="Tscrpt_reg_LuxR_C"/>
</dbReference>
<name>A0ABP8ZK51_9ACTN</name>
<dbReference type="PANTHER" id="PTHR43214">
    <property type="entry name" value="TWO-COMPONENT RESPONSE REGULATOR"/>
    <property type="match status" value="1"/>
</dbReference>
<feature type="modified residue" description="4-aspartylphosphate" evidence="3">
    <location>
        <position position="68"/>
    </location>
</feature>
<keyword evidence="1 3" id="KW-0597">Phosphoprotein</keyword>
<keyword evidence="2" id="KW-0238">DNA-binding</keyword>
<comment type="caution">
    <text evidence="6">The sequence shown here is derived from an EMBL/GenBank/DDBJ whole genome shotgun (WGS) entry which is preliminary data.</text>
</comment>
<dbReference type="Gene3D" id="3.40.50.2300">
    <property type="match status" value="1"/>
</dbReference>
<dbReference type="PANTHER" id="PTHR43214:SF42">
    <property type="entry name" value="TRANSCRIPTIONAL REGULATORY PROTEIN DESR"/>
    <property type="match status" value="1"/>
</dbReference>
<dbReference type="Pfam" id="PF00072">
    <property type="entry name" value="Response_reg"/>
    <property type="match status" value="1"/>
</dbReference>
<reference evidence="7" key="1">
    <citation type="journal article" date="2019" name="Int. J. Syst. Evol. Microbiol.">
        <title>The Global Catalogue of Microorganisms (GCM) 10K type strain sequencing project: providing services to taxonomists for standard genome sequencing and annotation.</title>
        <authorList>
            <consortium name="The Broad Institute Genomics Platform"/>
            <consortium name="The Broad Institute Genome Sequencing Center for Infectious Disease"/>
            <person name="Wu L."/>
            <person name="Ma J."/>
        </authorList>
    </citation>
    <scope>NUCLEOTIDE SEQUENCE [LARGE SCALE GENOMIC DNA]</scope>
    <source>
        <strain evidence="7">JCM 18532</strain>
    </source>
</reference>
<accession>A0ABP8ZK51</accession>
<dbReference type="InterPro" id="IPR039420">
    <property type="entry name" value="WalR-like"/>
</dbReference>